<evidence type="ECO:0000256" key="1">
    <source>
        <dbReference type="ARBA" id="ARBA00008429"/>
    </source>
</evidence>
<dbReference type="SUPFAM" id="SSF47616">
    <property type="entry name" value="GST C-terminal domain-like"/>
    <property type="match status" value="1"/>
</dbReference>
<dbReference type="InterPro" id="IPR002318">
    <property type="entry name" value="Ala-tRNA-lgiase_IIc"/>
</dbReference>
<keyword evidence="13" id="KW-0030">Aminoacyl-tRNA synthetase</keyword>
<dbReference type="EMBL" id="LR899901">
    <property type="protein sequence ID" value="CAD7243193.1"/>
    <property type="molecule type" value="Genomic_DNA"/>
</dbReference>
<keyword evidence="9" id="KW-0862">Zinc</keyword>
<sequence>FKPLFLGMANPGSEMGTYVRVCNTQKCIRAGGKHNDLDDVGKDVYHHTFFEMLGNWSFGDYFKKEVCEWAWELLTEVYKLPKDRLYVTYFGGNEAVGLKSDEECRDIWKTLGLPESRILPFGMKDNFWEMGEVGPCGPCSEIHFDRIGNRDASHLVNMDDPNVLEIWNLVFIQFNREENGILRPLPKKHIDCGMGLERLVSVVQGKTSNYDTDFFTPLFEAIQEKVKGRCPPYQGKVGQEDPQGVDMAYRVLADHARTLAVSLADGGRPDNSGRGYVLRRILRRGVRFASEKLKADPGLLASLIPVVVQVLGDTFPELRKNPQEIMQIIREEEDQFLKTLGRGERLFQRATQNMEPGSLISGNVAWRLYDTYGFPLDLTQLMAEEKGLIVDVKGYEECRTQAVAISQGKGSAGKAGIVLSVHDIDHLSKKGVSLTDDSFKYAYQRKDKMQYEFPQCTGTVLAIKGENSFMDEVSDSSVGLVLDHTNFYAEAGGQIYDIGYMTLVNNPDVEVSVEDVQVRGGYVLHVGYANGCVQVGDQVSLIVDTERRQGIMGNHTGTHVLNFALRASLGTDADQRGSLVAPDRLRFDFTSKGGLQVDQVKKVEVLVNDIIQKDEVIHVGDASLAEAKNIQGLRAVFDETYPDPVRVVSVGISVEKLLAEPSAPHALNTSVEFCGGTHVHRSGDIGAFVLVSEEAIAKGIRRIVALTGIPAFKVFLSVALSTPAIKVCEELEKKVQALCAGQLNLTVTELGDEISQAQIPYWRKVNCNGCLSVEEMRQQLKEVKKKQDEEDKKKKMAVTTTVVEETKNLLQALSTPPPFWVHVFPHAKNNAKALDGSLKQVRGIFPQTSALVLTFDPDTQKALCLSSVSPEGIAQGLKAIDWVSEVSKVIGGKGGGKAESAQATGPNWTTVDEAKEVAIQFAAKFFTSSTTSSSDKGESLTWKVLEWIRVMENDLVGVGEERMRKGLAFMESYLLRHTFLVGERLSLADLLLAEAIHSLPDE</sequence>
<dbReference type="EC" id="6.1.1.7" evidence="2"/>
<dbReference type="GO" id="GO:0002161">
    <property type="term" value="F:aminoacyl-tRNA deacylase activity"/>
    <property type="evidence" value="ECO:0007669"/>
    <property type="project" value="TreeGrafter"/>
</dbReference>
<feature type="domain" description="GST C-terminal" evidence="16">
    <location>
        <begin position="912"/>
        <end position="1002"/>
    </location>
</feature>
<evidence type="ECO:0000256" key="11">
    <source>
        <dbReference type="ARBA" id="ARBA00022884"/>
    </source>
</evidence>
<dbReference type="SUPFAM" id="SSF55681">
    <property type="entry name" value="Class II aaRS and biotin synthetases"/>
    <property type="match status" value="1"/>
</dbReference>
<dbReference type="CDD" id="cd00673">
    <property type="entry name" value="AlaRS_core"/>
    <property type="match status" value="1"/>
</dbReference>
<dbReference type="InterPro" id="IPR023033">
    <property type="entry name" value="Ala_tRNA_ligase_euk/bac"/>
</dbReference>
<feature type="non-terminal residue" evidence="18">
    <location>
        <position position="1002"/>
    </location>
</feature>
<dbReference type="Pfam" id="PF07973">
    <property type="entry name" value="tRNA_SAD"/>
    <property type="match status" value="1"/>
</dbReference>
<dbReference type="PANTHER" id="PTHR11777:SF9">
    <property type="entry name" value="ALANINE--TRNA LIGASE, CYTOPLASMIC"/>
    <property type="match status" value="1"/>
</dbReference>
<dbReference type="NCBIfam" id="TIGR00344">
    <property type="entry name" value="alaS"/>
    <property type="match status" value="1"/>
</dbReference>
<evidence type="ECO:0000256" key="6">
    <source>
        <dbReference type="ARBA" id="ARBA00022598"/>
    </source>
</evidence>
<dbReference type="GO" id="GO:0006419">
    <property type="term" value="P:alanyl-tRNA aminoacylation"/>
    <property type="evidence" value="ECO:0007669"/>
    <property type="project" value="InterPro"/>
</dbReference>
<feature type="domain" description="Alanyl-transfer RNA synthetases family profile" evidence="17">
    <location>
        <begin position="1"/>
        <end position="717"/>
    </location>
</feature>
<dbReference type="InterPro" id="IPR018163">
    <property type="entry name" value="Thr/Ala-tRNA-synth_IIc_edit"/>
</dbReference>
<dbReference type="InterPro" id="IPR009000">
    <property type="entry name" value="Transl_B-barrel_sf"/>
</dbReference>
<dbReference type="SMART" id="SM00863">
    <property type="entry name" value="tRNA_SAD"/>
    <property type="match status" value="1"/>
</dbReference>
<evidence type="ECO:0000256" key="4">
    <source>
        <dbReference type="ARBA" id="ARBA00022490"/>
    </source>
</evidence>
<keyword evidence="7" id="KW-0479">Metal-binding</keyword>
<dbReference type="SUPFAM" id="SSF101353">
    <property type="entry name" value="Putative anticodon-binding domain of alanyl-tRNA synthetase (AlaRS)"/>
    <property type="match status" value="1"/>
</dbReference>
<dbReference type="InterPro" id="IPR036282">
    <property type="entry name" value="Glutathione-S-Trfase_C_sf"/>
</dbReference>
<dbReference type="GO" id="GO:0046872">
    <property type="term" value="F:metal ion binding"/>
    <property type="evidence" value="ECO:0007669"/>
    <property type="project" value="UniProtKB-KW"/>
</dbReference>
<evidence type="ECO:0000256" key="8">
    <source>
        <dbReference type="ARBA" id="ARBA00022741"/>
    </source>
</evidence>
<dbReference type="AlphaFoldDB" id="A0A7R8X3T3"/>
<keyword evidence="4" id="KW-0963">Cytoplasm</keyword>
<evidence type="ECO:0000256" key="13">
    <source>
        <dbReference type="ARBA" id="ARBA00023146"/>
    </source>
</evidence>
<name>A0A7R8X3T3_9CRUS</name>
<dbReference type="GO" id="GO:0004813">
    <property type="term" value="F:alanine-tRNA ligase activity"/>
    <property type="evidence" value="ECO:0007669"/>
    <property type="project" value="UniProtKB-EC"/>
</dbReference>
<evidence type="ECO:0000256" key="15">
    <source>
        <dbReference type="ARBA" id="ARBA00048300"/>
    </source>
</evidence>
<dbReference type="InterPro" id="IPR045864">
    <property type="entry name" value="aa-tRNA-synth_II/BPL/LPL"/>
</dbReference>
<dbReference type="Gene3D" id="2.40.30.130">
    <property type="match status" value="1"/>
</dbReference>
<dbReference type="Gene3D" id="3.30.930.10">
    <property type="entry name" value="Bira Bifunctional Protein, Domain 2"/>
    <property type="match status" value="1"/>
</dbReference>
<proteinExistence type="inferred from homology"/>
<dbReference type="Pfam" id="PF01411">
    <property type="entry name" value="tRNA-synt_2c"/>
    <property type="match status" value="1"/>
</dbReference>
<dbReference type="FunFam" id="3.30.930.10:FF:000011">
    <property type="entry name" value="Alanine--tRNA ligase, cytoplasmic"/>
    <property type="match status" value="1"/>
</dbReference>
<comment type="similarity">
    <text evidence="1">Belongs to the class-II aminoacyl-tRNA synthetase family. Alax-L subfamily.</text>
</comment>
<evidence type="ECO:0000256" key="12">
    <source>
        <dbReference type="ARBA" id="ARBA00022917"/>
    </source>
</evidence>
<evidence type="ECO:0000256" key="9">
    <source>
        <dbReference type="ARBA" id="ARBA00022833"/>
    </source>
</evidence>
<keyword evidence="8" id="KW-0547">Nucleotide-binding</keyword>
<keyword evidence="19" id="KW-1185">Reference proteome</keyword>
<evidence type="ECO:0000256" key="14">
    <source>
        <dbReference type="ARBA" id="ARBA00032577"/>
    </source>
</evidence>
<keyword evidence="5" id="KW-0820">tRNA-binding</keyword>
<evidence type="ECO:0000256" key="3">
    <source>
        <dbReference type="ARBA" id="ARBA00017959"/>
    </source>
</evidence>
<dbReference type="HAMAP" id="MF_00036_B">
    <property type="entry name" value="Ala_tRNA_synth_B"/>
    <property type="match status" value="1"/>
</dbReference>
<dbReference type="InterPro" id="IPR010987">
    <property type="entry name" value="Glutathione-S-Trfase_C-like"/>
</dbReference>
<comment type="catalytic activity">
    <reaction evidence="15">
        <text>tRNA(Ala) + L-alanine + ATP = L-alanyl-tRNA(Ala) + AMP + diphosphate</text>
        <dbReference type="Rhea" id="RHEA:12540"/>
        <dbReference type="Rhea" id="RHEA-COMP:9657"/>
        <dbReference type="Rhea" id="RHEA-COMP:9923"/>
        <dbReference type="ChEBI" id="CHEBI:30616"/>
        <dbReference type="ChEBI" id="CHEBI:33019"/>
        <dbReference type="ChEBI" id="CHEBI:57972"/>
        <dbReference type="ChEBI" id="CHEBI:78442"/>
        <dbReference type="ChEBI" id="CHEBI:78497"/>
        <dbReference type="ChEBI" id="CHEBI:456215"/>
        <dbReference type="EC" id="6.1.1.7"/>
    </reaction>
</comment>
<dbReference type="FunFam" id="3.30.980.10:FF:000004">
    <property type="entry name" value="Alanine--tRNA ligase, cytoplasmic"/>
    <property type="match status" value="1"/>
</dbReference>
<evidence type="ECO:0000259" key="17">
    <source>
        <dbReference type="PROSITE" id="PS50860"/>
    </source>
</evidence>
<dbReference type="EMBL" id="CAJPEV010000384">
    <property type="protein sequence ID" value="CAG0884701.1"/>
    <property type="molecule type" value="Genomic_DNA"/>
</dbReference>
<dbReference type="GO" id="GO:0005739">
    <property type="term" value="C:mitochondrion"/>
    <property type="evidence" value="ECO:0007669"/>
    <property type="project" value="TreeGrafter"/>
</dbReference>
<dbReference type="Gene3D" id="3.30.980.10">
    <property type="entry name" value="Threonyl-trna Synthetase, Chain A, domain 2"/>
    <property type="match status" value="1"/>
</dbReference>
<dbReference type="Gene3D" id="3.10.310.40">
    <property type="match status" value="1"/>
</dbReference>
<evidence type="ECO:0000259" key="16">
    <source>
        <dbReference type="PROSITE" id="PS50405"/>
    </source>
</evidence>
<dbReference type="InterPro" id="IPR050058">
    <property type="entry name" value="Ala-tRNA_ligase"/>
</dbReference>
<gene>
    <name evidence="18" type="ORF">DSTB1V02_LOCUS3126</name>
</gene>
<keyword evidence="12" id="KW-0648">Protein biosynthesis</keyword>
<evidence type="ECO:0000256" key="10">
    <source>
        <dbReference type="ARBA" id="ARBA00022840"/>
    </source>
</evidence>
<evidence type="ECO:0000256" key="2">
    <source>
        <dbReference type="ARBA" id="ARBA00013168"/>
    </source>
</evidence>
<dbReference type="Pfam" id="PF02272">
    <property type="entry name" value="DHHA1"/>
    <property type="match status" value="1"/>
</dbReference>
<dbReference type="InterPro" id="IPR018164">
    <property type="entry name" value="Ala-tRNA-synth_IIc_N"/>
</dbReference>
<dbReference type="PROSITE" id="PS50405">
    <property type="entry name" value="GST_CTER"/>
    <property type="match status" value="1"/>
</dbReference>
<dbReference type="SUPFAM" id="SSF50447">
    <property type="entry name" value="Translation proteins"/>
    <property type="match status" value="1"/>
</dbReference>
<keyword evidence="10" id="KW-0067">ATP-binding</keyword>
<dbReference type="Proteomes" id="UP000677054">
    <property type="component" value="Unassembled WGS sequence"/>
</dbReference>
<evidence type="ECO:0000256" key="7">
    <source>
        <dbReference type="ARBA" id="ARBA00022723"/>
    </source>
</evidence>
<dbReference type="PROSITE" id="PS50860">
    <property type="entry name" value="AA_TRNA_LIGASE_II_ALA"/>
    <property type="match status" value="1"/>
</dbReference>
<dbReference type="InterPro" id="IPR012947">
    <property type="entry name" value="tRNA_SAD"/>
</dbReference>
<evidence type="ECO:0000313" key="18">
    <source>
        <dbReference type="EMBL" id="CAD7243193.1"/>
    </source>
</evidence>
<evidence type="ECO:0000313" key="19">
    <source>
        <dbReference type="Proteomes" id="UP000677054"/>
    </source>
</evidence>
<dbReference type="InterPro" id="IPR018162">
    <property type="entry name" value="Ala-tRNA-ligase_IIc_anticod-bd"/>
</dbReference>
<dbReference type="PANTHER" id="PTHR11777">
    <property type="entry name" value="ALANYL-TRNA SYNTHETASE"/>
    <property type="match status" value="1"/>
</dbReference>
<evidence type="ECO:0000256" key="5">
    <source>
        <dbReference type="ARBA" id="ARBA00022555"/>
    </source>
</evidence>
<dbReference type="PRINTS" id="PR00980">
    <property type="entry name" value="TRNASYNTHALA"/>
</dbReference>
<reference evidence="18" key="1">
    <citation type="submission" date="2020-11" db="EMBL/GenBank/DDBJ databases">
        <authorList>
            <person name="Tran Van P."/>
        </authorList>
    </citation>
    <scope>NUCLEOTIDE SEQUENCE</scope>
</reference>
<keyword evidence="6" id="KW-0436">Ligase</keyword>
<dbReference type="Gene3D" id="1.20.1050.10">
    <property type="match status" value="1"/>
</dbReference>
<keyword evidence="11" id="KW-0694">RNA-binding</keyword>
<dbReference type="InterPro" id="IPR018165">
    <property type="entry name" value="Ala-tRNA-synth_IIc_core"/>
</dbReference>
<dbReference type="InterPro" id="IPR003156">
    <property type="entry name" value="DHHA1_dom"/>
</dbReference>
<dbReference type="GO" id="GO:0005524">
    <property type="term" value="F:ATP binding"/>
    <property type="evidence" value="ECO:0007669"/>
    <property type="project" value="UniProtKB-KW"/>
</dbReference>
<dbReference type="GO" id="GO:0000049">
    <property type="term" value="F:tRNA binding"/>
    <property type="evidence" value="ECO:0007669"/>
    <property type="project" value="UniProtKB-KW"/>
</dbReference>
<dbReference type="Pfam" id="PF00043">
    <property type="entry name" value="GST_C"/>
    <property type="match status" value="1"/>
</dbReference>
<accession>A0A7R8X3T3</accession>
<protein>
    <recommendedName>
        <fullName evidence="3">Alanine--tRNA ligase</fullName>
        <ecNumber evidence="2">6.1.1.7</ecNumber>
    </recommendedName>
    <alternativeName>
        <fullName evidence="14">Alanyl-tRNA synthetase</fullName>
    </alternativeName>
</protein>
<organism evidence="18">
    <name type="scientific">Darwinula stevensoni</name>
    <dbReference type="NCBI Taxonomy" id="69355"/>
    <lineage>
        <taxon>Eukaryota</taxon>
        <taxon>Metazoa</taxon>
        <taxon>Ecdysozoa</taxon>
        <taxon>Arthropoda</taxon>
        <taxon>Crustacea</taxon>
        <taxon>Oligostraca</taxon>
        <taxon>Ostracoda</taxon>
        <taxon>Podocopa</taxon>
        <taxon>Podocopida</taxon>
        <taxon>Darwinulocopina</taxon>
        <taxon>Darwinuloidea</taxon>
        <taxon>Darwinulidae</taxon>
        <taxon>Darwinula</taxon>
    </lineage>
</organism>
<dbReference type="SUPFAM" id="SSF55186">
    <property type="entry name" value="ThrRS/AlaRS common domain"/>
    <property type="match status" value="1"/>
</dbReference>
<dbReference type="InterPro" id="IPR004046">
    <property type="entry name" value="GST_C"/>
</dbReference>
<dbReference type="OrthoDB" id="2423964at2759"/>
<dbReference type="FunFam" id="3.10.310.40:FF:000002">
    <property type="entry name" value="alanine--tRNA ligase, cytoplasmic"/>
    <property type="match status" value="1"/>
</dbReference>